<keyword evidence="1" id="KW-1133">Transmembrane helix</keyword>
<feature type="transmembrane region" description="Helical" evidence="1">
    <location>
        <begin position="70"/>
        <end position="90"/>
    </location>
</feature>
<reference evidence="2 3" key="1">
    <citation type="submission" date="2020-08" db="EMBL/GenBank/DDBJ databases">
        <title>Genomic Encyclopedia of Type Strains, Phase IV (KMG-IV): sequencing the most valuable type-strain genomes for metagenomic binning, comparative biology and taxonomic classification.</title>
        <authorList>
            <person name="Goeker M."/>
        </authorList>
    </citation>
    <scope>NUCLEOTIDE SEQUENCE [LARGE SCALE GENOMIC DNA]</scope>
    <source>
        <strain evidence="2 3">DSM 19979</strain>
    </source>
</reference>
<protein>
    <submittedName>
        <fullName evidence="2">Uncharacterized protein</fullName>
    </submittedName>
</protein>
<evidence type="ECO:0000313" key="2">
    <source>
        <dbReference type="EMBL" id="MBB3898216.1"/>
    </source>
</evidence>
<keyword evidence="3" id="KW-1185">Reference proteome</keyword>
<dbReference type="AlphaFoldDB" id="A0A840ACF8"/>
<keyword evidence="1" id="KW-0472">Membrane</keyword>
<feature type="transmembrane region" description="Helical" evidence="1">
    <location>
        <begin position="30"/>
        <end position="50"/>
    </location>
</feature>
<dbReference type="RefSeq" id="WP_184383682.1">
    <property type="nucleotide sequence ID" value="NZ_JACIDJ010000002.1"/>
</dbReference>
<gene>
    <name evidence="2" type="ORF">GGQ83_001653</name>
</gene>
<organism evidence="2 3">
    <name type="scientific">Roseococcus suduntuyensis</name>
    <dbReference type="NCBI Taxonomy" id="455361"/>
    <lineage>
        <taxon>Bacteria</taxon>
        <taxon>Pseudomonadati</taxon>
        <taxon>Pseudomonadota</taxon>
        <taxon>Alphaproteobacteria</taxon>
        <taxon>Acetobacterales</taxon>
        <taxon>Roseomonadaceae</taxon>
        <taxon>Roseococcus</taxon>
    </lineage>
</organism>
<dbReference type="Proteomes" id="UP000553193">
    <property type="component" value="Unassembled WGS sequence"/>
</dbReference>
<keyword evidence="1" id="KW-0812">Transmembrane</keyword>
<evidence type="ECO:0000256" key="1">
    <source>
        <dbReference type="SAM" id="Phobius"/>
    </source>
</evidence>
<comment type="caution">
    <text evidence="2">The sequence shown here is derived from an EMBL/GenBank/DDBJ whole genome shotgun (WGS) entry which is preliminary data.</text>
</comment>
<evidence type="ECO:0000313" key="3">
    <source>
        <dbReference type="Proteomes" id="UP000553193"/>
    </source>
</evidence>
<proteinExistence type="predicted"/>
<accession>A0A840ACF8</accession>
<name>A0A840ACF8_9PROT</name>
<dbReference type="EMBL" id="JACIDJ010000002">
    <property type="protein sequence ID" value="MBB3898216.1"/>
    <property type="molecule type" value="Genomic_DNA"/>
</dbReference>
<sequence>MCIAAARAKFYVLKIGISWPPRLKTLHTRAIAYLVIHWAFIFRSLNVTALQPCRVTPVSPPSERRYAMNSIVYIVGAVVIVLFILGFLGLR</sequence>